<dbReference type="PANTHER" id="PTHR34459:SF2">
    <property type="entry name" value="TRANSMEMBRANE PROTEIN"/>
    <property type="match status" value="1"/>
</dbReference>
<comment type="caution">
    <text evidence="2">The sequence shown here is derived from an EMBL/GenBank/DDBJ whole genome shotgun (WGS) entry which is preliminary data.</text>
</comment>
<proteinExistence type="predicted"/>
<accession>A0A5A7NZL1</accession>
<sequence length="207" mass="23134">MLVDFNTNSALCDVPDAACSAMVELVRHTLMDRPVYLHIDIVTDFVGPKVSGQMGRALLPERPSKQIPGARPQTVTRRHFLVLFSCLVVIGFHLGVLESISFVFCRVSESSIECEMGTREVYEEKLRRGNLHHDPTLKSGLGTARCPHCLSLLSPIKANSEWKIASVLHDVTSVVFAFKCLILYESSVAFKWRKVRLWIVINLGGIL</sequence>
<keyword evidence="1" id="KW-1133">Transmembrane helix</keyword>
<dbReference type="PANTHER" id="PTHR34459">
    <property type="entry name" value="OS01G0264500 PROTEIN"/>
    <property type="match status" value="1"/>
</dbReference>
<organism evidence="2 3">
    <name type="scientific">Striga asiatica</name>
    <name type="common">Asiatic witchweed</name>
    <name type="synonym">Buchnera asiatica</name>
    <dbReference type="NCBI Taxonomy" id="4170"/>
    <lineage>
        <taxon>Eukaryota</taxon>
        <taxon>Viridiplantae</taxon>
        <taxon>Streptophyta</taxon>
        <taxon>Embryophyta</taxon>
        <taxon>Tracheophyta</taxon>
        <taxon>Spermatophyta</taxon>
        <taxon>Magnoliopsida</taxon>
        <taxon>eudicotyledons</taxon>
        <taxon>Gunneridae</taxon>
        <taxon>Pentapetalae</taxon>
        <taxon>asterids</taxon>
        <taxon>lamiids</taxon>
        <taxon>Lamiales</taxon>
        <taxon>Orobanchaceae</taxon>
        <taxon>Buchnereae</taxon>
        <taxon>Striga</taxon>
    </lineage>
</organism>
<evidence type="ECO:0000256" key="1">
    <source>
        <dbReference type="SAM" id="Phobius"/>
    </source>
</evidence>
<gene>
    <name evidence="2" type="ORF">STAS_01549</name>
</gene>
<dbReference type="AlphaFoldDB" id="A0A5A7NZL1"/>
<evidence type="ECO:0000313" key="2">
    <source>
        <dbReference type="EMBL" id="GER25933.1"/>
    </source>
</evidence>
<dbReference type="Proteomes" id="UP000325081">
    <property type="component" value="Unassembled WGS sequence"/>
</dbReference>
<keyword evidence="1" id="KW-0472">Membrane</keyword>
<dbReference type="EMBL" id="BKCP01000558">
    <property type="protein sequence ID" value="GER25933.1"/>
    <property type="molecule type" value="Genomic_DNA"/>
</dbReference>
<keyword evidence="3" id="KW-1185">Reference proteome</keyword>
<protein>
    <submittedName>
        <fullName evidence="2">GTP-binding protein rho1</fullName>
    </submittedName>
</protein>
<keyword evidence="1" id="KW-0812">Transmembrane</keyword>
<name>A0A5A7NZL1_STRAF</name>
<reference evidence="3" key="1">
    <citation type="journal article" date="2019" name="Curr. Biol.">
        <title>Genome Sequence of Striga asiatica Provides Insight into the Evolution of Plant Parasitism.</title>
        <authorList>
            <person name="Yoshida S."/>
            <person name="Kim S."/>
            <person name="Wafula E.K."/>
            <person name="Tanskanen J."/>
            <person name="Kim Y.M."/>
            <person name="Honaas L."/>
            <person name="Yang Z."/>
            <person name="Spallek T."/>
            <person name="Conn C.E."/>
            <person name="Ichihashi Y."/>
            <person name="Cheong K."/>
            <person name="Cui S."/>
            <person name="Der J.P."/>
            <person name="Gundlach H."/>
            <person name="Jiao Y."/>
            <person name="Hori C."/>
            <person name="Ishida J.K."/>
            <person name="Kasahara H."/>
            <person name="Kiba T."/>
            <person name="Kim M.S."/>
            <person name="Koo N."/>
            <person name="Laohavisit A."/>
            <person name="Lee Y.H."/>
            <person name="Lumba S."/>
            <person name="McCourt P."/>
            <person name="Mortimer J.C."/>
            <person name="Mutuku J.M."/>
            <person name="Nomura T."/>
            <person name="Sasaki-Sekimoto Y."/>
            <person name="Seto Y."/>
            <person name="Wang Y."/>
            <person name="Wakatake T."/>
            <person name="Sakakibara H."/>
            <person name="Demura T."/>
            <person name="Yamaguchi S."/>
            <person name="Yoneyama K."/>
            <person name="Manabe R.I."/>
            <person name="Nelson D.C."/>
            <person name="Schulman A.H."/>
            <person name="Timko M.P."/>
            <person name="dePamphilis C.W."/>
            <person name="Choi D."/>
            <person name="Shirasu K."/>
        </authorList>
    </citation>
    <scope>NUCLEOTIDE SEQUENCE [LARGE SCALE GENOMIC DNA]</scope>
    <source>
        <strain evidence="3">cv. UVA1</strain>
    </source>
</reference>
<dbReference type="OrthoDB" id="1898192at2759"/>
<evidence type="ECO:0000313" key="3">
    <source>
        <dbReference type="Proteomes" id="UP000325081"/>
    </source>
</evidence>
<feature type="transmembrane region" description="Helical" evidence="1">
    <location>
        <begin position="80"/>
        <end position="104"/>
    </location>
</feature>